<dbReference type="GO" id="GO:0005886">
    <property type="term" value="C:plasma membrane"/>
    <property type="evidence" value="ECO:0007669"/>
    <property type="project" value="TreeGrafter"/>
</dbReference>
<evidence type="ECO:0000256" key="2">
    <source>
        <dbReference type="ARBA" id="ARBA00022840"/>
    </source>
</evidence>
<keyword evidence="4" id="KW-1185">Reference proteome</keyword>
<proteinExistence type="predicted"/>
<evidence type="ECO:0000313" key="3">
    <source>
        <dbReference type="EMBL" id="GEP30010.1"/>
    </source>
</evidence>
<evidence type="ECO:0000256" key="1">
    <source>
        <dbReference type="ARBA" id="ARBA00022741"/>
    </source>
</evidence>
<dbReference type="Gene3D" id="1.10.40.70">
    <property type="match status" value="1"/>
</dbReference>
<dbReference type="GO" id="GO:0005524">
    <property type="term" value="F:ATP binding"/>
    <property type="evidence" value="ECO:0007669"/>
    <property type="project" value="UniProtKB-KW"/>
</dbReference>
<reference evidence="3 4" key="1">
    <citation type="submission" date="2019-07" db="EMBL/GenBank/DDBJ databases">
        <title>Whole genome shotgun sequence of Thiobacillus plumbophilus NBRC 107929.</title>
        <authorList>
            <person name="Hosoyama A."/>
            <person name="Uohara A."/>
            <person name="Ohji S."/>
            <person name="Ichikawa N."/>
        </authorList>
    </citation>
    <scope>NUCLEOTIDE SEQUENCE [LARGE SCALE GENOMIC DNA]</scope>
    <source>
        <strain evidence="3 4">NBRC 107929</strain>
    </source>
</reference>
<dbReference type="Gene3D" id="3.40.50.300">
    <property type="entry name" value="P-loop containing nucleotide triphosphate hydrolases"/>
    <property type="match status" value="1"/>
</dbReference>
<protein>
    <recommendedName>
        <fullName evidence="5">Chain length determinant protein tyrosine kinase EpsG</fullName>
    </recommendedName>
</protein>
<dbReference type="InterPro" id="IPR017479">
    <property type="entry name" value="Tyr_kinase_chain_length_EpsG"/>
</dbReference>
<sequence length="271" mass="28576">MGGLLLDAGKLTAAGAERALQLQKAENLRFGEAAIQLGLITEADLCQALSQQFSYPYLSPGEGHFSPELVAAYQPFGPQVESLRALRSQLMLRWFTAGHKALAIASINPGDGASYLAANLAVVFSQLGERTLLIDADLRRPRQHVLFNLGNRPGLSDMLAGRAGMSAVTRIPAFLNLSVLTAGAVPPNPSELLSRAASPIKLEDFAQHHDVILLDTSAARTSADAEMVAVRSGGALLVLRQDHTQLAAAAAFQANLSSAGATLIGTVLNQF</sequence>
<name>A0A512L6A4_9PROT</name>
<dbReference type="NCBIfam" id="TIGR01007">
    <property type="entry name" value="eps_fam"/>
    <property type="match status" value="1"/>
</dbReference>
<dbReference type="InterPro" id="IPR050445">
    <property type="entry name" value="Bact_polysacc_biosynth/exp"/>
</dbReference>
<organism evidence="3 4">
    <name type="scientific">Sulfuriferula plumbiphila</name>
    <dbReference type="NCBI Taxonomy" id="171865"/>
    <lineage>
        <taxon>Bacteria</taxon>
        <taxon>Pseudomonadati</taxon>
        <taxon>Pseudomonadota</taxon>
        <taxon>Betaproteobacteria</taxon>
        <taxon>Nitrosomonadales</taxon>
        <taxon>Sulfuricellaceae</taxon>
        <taxon>Sulfuriferula</taxon>
    </lineage>
</organism>
<dbReference type="InterPro" id="IPR027417">
    <property type="entry name" value="P-loop_NTPase"/>
</dbReference>
<evidence type="ECO:0008006" key="5">
    <source>
        <dbReference type="Google" id="ProtNLM"/>
    </source>
</evidence>
<dbReference type="PANTHER" id="PTHR32309:SF13">
    <property type="entry name" value="FERRIC ENTEROBACTIN TRANSPORT PROTEIN FEPE"/>
    <property type="match status" value="1"/>
</dbReference>
<dbReference type="SUPFAM" id="SSF160246">
    <property type="entry name" value="EspE N-terminal domain-like"/>
    <property type="match status" value="1"/>
</dbReference>
<keyword evidence="1" id="KW-0547">Nucleotide-binding</keyword>
<evidence type="ECO:0000313" key="4">
    <source>
        <dbReference type="Proteomes" id="UP000321337"/>
    </source>
</evidence>
<dbReference type="Proteomes" id="UP000321337">
    <property type="component" value="Unassembled WGS sequence"/>
</dbReference>
<accession>A0A512L6A4</accession>
<dbReference type="EMBL" id="BKAD01000010">
    <property type="protein sequence ID" value="GEP30010.1"/>
    <property type="molecule type" value="Genomic_DNA"/>
</dbReference>
<dbReference type="NCBIfam" id="TIGR03029">
    <property type="entry name" value="EpsG"/>
    <property type="match status" value="1"/>
</dbReference>
<dbReference type="AlphaFoldDB" id="A0A512L6A4"/>
<dbReference type="InterPro" id="IPR005702">
    <property type="entry name" value="Wzc-like_C"/>
</dbReference>
<dbReference type="GO" id="GO:0004713">
    <property type="term" value="F:protein tyrosine kinase activity"/>
    <property type="evidence" value="ECO:0007669"/>
    <property type="project" value="TreeGrafter"/>
</dbReference>
<dbReference type="PANTHER" id="PTHR32309">
    <property type="entry name" value="TYROSINE-PROTEIN KINASE"/>
    <property type="match status" value="1"/>
</dbReference>
<dbReference type="SUPFAM" id="SSF52540">
    <property type="entry name" value="P-loop containing nucleoside triphosphate hydrolases"/>
    <property type="match status" value="1"/>
</dbReference>
<dbReference type="CDD" id="cd05387">
    <property type="entry name" value="BY-kinase"/>
    <property type="match status" value="1"/>
</dbReference>
<comment type="caution">
    <text evidence="3">The sequence shown here is derived from an EMBL/GenBank/DDBJ whole genome shotgun (WGS) entry which is preliminary data.</text>
</comment>
<keyword evidence="2" id="KW-0067">ATP-binding</keyword>
<gene>
    <name evidence="3" type="ORF">TPL01_11480</name>
</gene>
<dbReference type="InterPro" id="IPR037257">
    <property type="entry name" value="T2SS_E_N_sf"/>
</dbReference>